<keyword evidence="1 3" id="KW-0963">Cytoplasm</keyword>
<dbReference type="GO" id="GO:0005737">
    <property type="term" value="C:cytoplasm"/>
    <property type="evidence" value="ECO:0007669"/>
    <property type="project" value="UniProtKB-SubCell"/>
</dbReference>
<name>A0A2I1KUZ0_9ACTO</name>
<dbReference type="PANTHER" id="PTHR30592:SF1">
    <property type="entry name" value="SULFUR CARRIER PROTEIN FDHD"/>
    <property type="match status" value="1"/>
</dbReference>
<dbReference type="NCBIfam" id="TIGR00129">
    <property type="entry name" value="fdhD_narQ"/>
    <property type="match status" value="1"/>
</dbReference>
<proteinExistence type="inferred from homology"/>
<feature type="active site" description="Cysteine persulfide intermediate" evidence="3">
    <location>
        <position position="121"/>
    </location>
</feature>
<protein>
    <recommendedName>
        <fullName evidence="3">Sulfur carrier protein FdhD</fullName>
    </recommendedName>
</protein>
<dbReference type="GeneID" id="81707440"/>
<evidence type="ECO:0000313" key="4">
    <source>
        <dbReference type="EMBL" id="PKY99435.1"/>
    </source>
</evidence>
<dbReference type="SUPFAM" id="SSF53927">
    <property type="entry name" value="Cytidine deaminase-like"/>
    <property type="match status" value="1"/>
</dbReference>
<feature type="binding site" evidence="3">
    <location>
        <begin position="263"/>
        <end position="268"/>
    </location>
    <ligand>
        <name>Mo-bis(molybdopterin guanine dinucleotide)</name>
        <dbReference type="ChEBI" id="CHEBI:60539"/>
    </ligand>
</feature>
<dbReference type="GO" id="GO:0006777">
    <property type="term" value="P:Mo-molybdopterin cofactor biosynthetic process"/>
    <property type="evidence" value="ECO:0007669"/>
    <property type="project" value="UniProtKB-UniRule"/>
</dbReference>
<comment type="similarity">
    <text evidence="3">Belongs to the FdhD family.</text>
</comment>
<evidence type="ECO:0000313" key="5">
    <source>
        <dbReference type="Proteomes" id="UP000234778"/>
    </source>
</evidence>
<dbReference type="EMBL" id="PKHA01000001">
    <property type="protein sequence ID" value="PKY99435.1"/>
    <property type="molecule type" value="Genomic_DNA"/>
</dbReference>
<keyword evidence="2 3" id="KW-0501">Molybdenum cofactor biosynthesis</keyword>
<organism evidence="4 5">
    <name type="scientific">Actinomyces urogenitalis</name>
    <dbReference type="NCBI Taxonomy" id="103621"/>
    <lineage>
        <taxon>Bacteria</taxon>
        <taxon>Bacillati</taxon>
        <taxon>Actinomycetota</taxon>
        <taxon>Actinomycetes</taxon>
        <taxon>Actinomycetales</taxon>
        <taxon>Actinomycetaceae</taxon>
        <taxon>Actinomyces</taxon>
    </lineage>
</organism>
<evidence type="ECO:0000256" key="3">
    <source>
        <dbReference type="HAMAP-Rule" id="MF_00187"/>
    </source>
</evidence>
<dbReference type="GO" id="GO:0016783">
    <property type="term" value="F:sulfurtransferase activity"/>
    <property type="evidence" value="ECO:0007669"/>
    <property type="project" value="InterPro"/>
</dbReference>
<dbReference type="HAMAP" id="MF_00187">
    <property type="entry name" value="FdhD"/>
    <property type="match status" value="1"/>
</dbReference>
<gene>
    <name evidence="3" type="primary">fdhD</name>
    <name evidence="4" type="ORF">CYJ26_00570</name>
</gene>
<sequence length="282" mass="30094">MSRLTSRHRILAIDADHPAGWGRVDTLSVEEPLEIRVGGEPYTVTMRTPGHDVELAQGLLAAEGVITTLEDVRTARYCAGSVMDDATGQPVNTYNVLDLRLAPGVEVPRERLRQVVTSSACGVCGTQSIDLLRTQVPWDLHADDVQVEAATVLAMPGALREAQKVFSSTGGLHGVALFDASGRLLVAREDVGRHNATDKVVGWAMQQGLRPARGTVLFVSGRTSFELAQKAAMAGVPVLAGISAPSSLAVEVAQEVGMTLIGFVRGERMNVYTHPERIILPG</sequence>
<dbReference type="GO" id="GO:0097163">
    <property type="term" value="F:sulfur carrier activity"/>
    <property type="evidence" value="ECO:0007669"/>
    <property type="project" value="UniProtKB-UniRule"/>
</dbReference>
<accession>A0A2I1KUZ0</accession>
<dbReference type="NCBIfam" id="NF001943">
    <property type="entry name" value="PRK00724.1-2"/>
    <property type="match status" value="1"/>
</dbReference>
<dbReference type="Pfam" id="PF02634">
    <property type="entry name" value="FdhD-NarQ"/>
    <property type="match status" value="1"/>
</dbReference>
<evidence type="ECO:0000256" key="2">
    <source>
        <dbReference type="ARBA" id="ARBA00023150"/>
    </source>
</evidence>
<dbReference type="PANTHER" id="PTHR30592">
    <property type="entry name" value="FORMATE DEHYDROGENASE"/>
    <property type="match status" value="1"/>
</dbReference>
<dbReference type="Gene3D" id="3.10.20.10">
    <property type="match status" value="1"/>
</dbReference>
<dbReference type="RefSeq" id="WP_101637772.1">
    <property type="nucleotide sequence ID" value="NZ_JAWEAQ010000001.1"/>
</dbReference>
<keyword evidence="4" id="KW-0808">Transferase</keyword>
<dbReference type="AlphaFoldDB" id="A0A2I1KUZ0"/>
<dbReference type="PIRSF" id="PIRSF015626">
    <property type="entry name" value="FdhD"/>
    <property type="match status" value="1"/>
</dbReference>
<comment type="function">
    <text evidence="3">Required for formate dehydrogenase (FDH) activity. Acts as a sulfur carrier protein that transfers sulfur from IscS to the molybdenum cofactor prior to its insertion into FDH.</text>
</comment>
<comment type="caution">
    <text evidence="4">The sequence shown here is derived from an EMBL/GenBank/DDBJ whole genome shotgun (WGS) entry which is preliminary data.</text>
</comment>
<dbReference type="InterPro" id="IPR003786">
    <property type="entry name" value="FdhD"/>
</dbReference>
<dbReference type="InterPro" id="IPR016193">
    <property type="entry name" value="Cytidine_deaminase-like"/>
</dbReference>
<reference evidence="4 5" key="1">
    <citation type="submission" date="2017-12" db="EMBL/GenBank/DDBJ databases">
        <title>Phylogenetic diversity of female urinary microbiome.</title>
        <authorList>
            <person name="Thomas-White K."/>
            <person name="Wolfe A.J."/>
        </authorList>
    </citation>
    <scope>NUCLEOTIDE SEQUENCE [LARGE SCALE GENOMIC DNA]</scope>
    <source>
        <strain evidence="4 5">UMB0319</strain>
    </source>
</reference>
<dbReference type="Gene3D" id="3.40.140.10">
    <property type="entry name" value="Cytidine Deaminase, domain 2"/>
    <property type="match status" value="1"/>
</dbReference>
<dbReference type="Proteomes" id="UP000234778">
    <property type="component" value="Unassembled WGS sequence"/>
</dbReference>
<comment type="subcellular location">
    <subcellularLocation>
        <location evidence="3">Cytoplasm</location>
    </subcellularLocation>
</comment>
<evidence type="ECO:0000256" key="1">
    <source>
        <dbReference type="ARBA" id="ARBA00022490"/>
    </source>
</evidence>